<protein>
    <submittedName>
        <fullName evidence="1">Histidine phosphatase family protein</fullName>
    </submittedName>
</protein>
<reference evidence="1 2" key="1">
    <citation type="submission" date="2022-03" db="EMBL/GenBank/DDBJ databases">
        <title>Pseudonocardia alaer sp. nov., a novel actinomycete isolated from reed forest soil.</title>
        <authorList>
            <person name="Wang L."/>
        </authorList>
    </citation>
    <scope>NUCLEOTIDE SEQUENCE [LARGE SCALE GENOMIC DNA]</scope>
    <source>
        <strain evidence="1 2">Y-16303</strain>
    </source>
</reference>
<dbReference type="InterPro" id="IPR029033">
    <property type="entry name" value="His_PPase_superfam"/>
</dbReference>
<organism evidence="1 2">
    <name type="scientific">Pseudonocardia alaniniphila</name>
    <dbReference type="NCBI Taxonomy" id="75291"/>
    <lineage>
        <taxon>Bacteria</taxon>
        <taxon>Bacillati</taxon>
        <taxon>Actinomycetota</taxon>
        <taxon>Actinomycetes</taxon>
        <taxon>Pseudonocardiales</taxon>
        <taxon>Pseudonocardiaceae</taxon>
        <taxon>Pseudonocardia</taxon>
    </lineage>
</organism>
<dbReference type="SUPFAM" id="SSF53254">
    <property type="entry name" value="Phosphoglycerate mutase-like"/>
    <property type="match status" value="1"/>
</dbReference>
<gene>
    <name evidence="1" type="ORF">MMF94_08815</name>
</gene>
<dbReference type="EMBL" id="JAKXMK010000007">
    <property type="protein sequence ID" value="MCH6165781.1"/>
    <property type="molecule type" value="Genomic_DNA"/>
</dbReference>
<evidence type="ECO:0000313" key="2">
    <source>
        <dbReference type="Proteomes" id="UP001299970"/>
    </source>
</evidence>
<evidence type="ECO:0000313" key="1">
    <source>
        <dbReference type="EMBL" id="MCH6165781.1"/>
    </source>
</evidence>
<comment type="caution">
    <text evidence="1">The sequence shown here is derived from an EMBL/GenBank/DDBJ whole genome shotgun (WGS) entry which is preliminary data.</text>
</comment>
<dbReference type="Gene3D" id="3.40.50.1240">
    <property type="entry name" value="Phosphoglycerate mutase-like"/>
    <property type="match status" value="1"/>
</dbReference>
<dbReference type="Pfam" id="PF00300">
    <property type="entry name" value="His_Phos_1"/>
    <property type="match status" value="1"/>
</dbReference>
<keyword evidence="2" id="KW-1185">Reference proteome</keyword>
<name>A0ABS9TB63_9PSEU</name>
<accession>A0ABS9TB63</accession>
<sequence>MGVLRRRATFLTSAPTAATAAAAFSGDEPLDGRGRVWAEAGRGHSPRSDRVRHGPERACRETCSILGLDGTVDPLLRDWDLASWSGRALDDVAAERPDDVAAWLTDPGAAPHAGETLTVFLARVQQWMVGLPSGHTLAVCAPAVVRAAVVTVLGAPAVTFWRIDLGPMTLTDIRGGGDRWTVRATAVPLGRAP</sequence>
<proteinExistence type="predicted"/>
<dbReference type="RefSeq" id="WP_241035813.1">
    <property type="nucleotide sequence ID" value="NZ_BAAAJF010000078.1"/>
</dbReference>
<dbReference type="InterPro" id="IPR013078">
    <property type="entry name" value="His_Pase_superF_clade-1"/>
</dbReference>
<dbReference type="Proteomes" id="UP001299970">
    <property type="component" value="Unassembled WGS sequence"/>
</dbReference>